<accession>A0ABY6L6W2</accession>
<dbReference type="Proteomes" id="UP001235939">
    <property type="component" value="Chromosome 13"/>
</dbReference>
<evidence type="ECO:0000313" key="2">
    <source>
        <dbReference type="Proteomes" id="UP001235939"/>
    </source>
</evidence>
<dbReference type="Pfam" id="PF21672">
    <property type="entry name" value="COMM_HN"/>
    <property type="match status" value="1"/>
</dbReference>
<name>A0ABY6L6W2_9ARAC</name>
<dbReference type="PANTHER" id="PTHR12333">
    <property type="entry name" value="COMM DOMAIN CONTAINING PROTEIN 10"/>
    <property type="match status" value="1"/>
</dbReference>
<dbReference type="PANTHER" id="PTHR12333:SF0">
    <property type="entry name" value="COMM DOMAIN-CONTAINING PROTEIN 10"/>
    <property type="match status" value="1"/>
</dbReference>
<sequence length="170" mass="19469">MFSNTPQLRQAVGLINNLDDDKFPLLLLRILQKLHLKGESFTSEEESKLRSSLDLEPDQLVAVLNTLTYFLQQAAFHLAKPGMLAQSLAQIDLSPEKDCTTLEQHAVIRFLNAEGIQPSQICQRMKNIYGESYLSQKNIYKWVNEFKNGRITCTDTSDLDDQVLQRRQAR</sequence>
<protein>
    <submittedName>
        <fullName evidence="1">COMMD10</fullName>
    </submittedName>
</protein>
<organism evidence="1 2">
    <name type="scientific">Cordylochernes scorpioides</name>
    <dbReference type="NCBI Taxonomy" id="51811"/>
    <lineage>
        <taxon>Eukaryota</taxon>
        <taxon>Metazoa</taxon>
        <taxon>Ecdysozoa</taxon>
        <taxon>Arthropoda</taxon>
        <taxon>Chelicerata</taxon>
        <taxon>Arachnida</taxon>
        <taxon>Pseudoscorpiones</taxon>
        <taxon>Cheliferoidea</taxon>
        <taxon>Chernetidae</taxon>
        <taxon>Cordylochernes</taxon>
    </lineage>
</organism>
<keyword evidence="2" id="KW-1185">Reference proteome</keyword>
<dbReference type="InterPro" id="IPR037361">
    <property type="entry name" value="COMMD10"/>
</dbReference>
<reference evidence="1 2" key="1">
    <citation type="submission" date="2022-01" db="EMBL/GenBank/DDBJ databases">
        <title>A chromosomal length assembly of Cordylochernes scorpioides.</title>
        <authorList>
            <person name="Zeh D."/>
            <person name="Zeh J."/>
        </authorList>
    </citation>
    <scope>NUCLEOTIDE SEQUENCE [LARGE SCALE GENOMIC DNA]</scope>
    <source>
        <strain evidence="1">IN4F17</strain>
        <tissue evidence="1">Whole Body</tissue>
    </source>
</reference>
<proteinExistence type="predicted"/>
<evidence type="ECO:0000313" key="1">
    <source>
        <dbReference type="EMBL" id="UYV75658.1"/>
    </source>
</evidence>
<gene>
    <name evidence="1" type="ORF">LAZ67_13000915</name>
</gene>
<dbReference type="EMBL" id="CP092875">
    <property type="protein sequence ID" value="UYV75658.1"/>
    <property type="molecule type" value="Genomic_DNA"/>
</dbReference>